<gene>
    <name evidence="1" type="ORF">EDS130_LOCUS6695</name>
</gene>
<sequence length="78" mass="9317">MYYPMVKQYVAKCSMISSCEQKKEQNSFGLKQSPSIFDRLFINFQLSETFEIQINDTYTRCRHPINDEKHVVKYLLVD</sequence>
<proteinExistence type="predicted"/>
<name>A0A813VIS4_ADIRI</name>
<evidence type="ECO:0000313" key="2">
    <source>
        <dbReference type="Proteomes" id="UP000663852"/>
    </source>
</evidence>
<dbReference type="EMBL" id="CAJNOJ010000019">
    <property type="protein sequence ID" value="CAF0838053.1"/>
    <property type="molecule type" value="Genomic_DNA"/>
</dbReference>
<dbReference type="Proteomes" id="UP000663852">
    <property type="component" value="Unassembled WGS sequence"/>
</dbReference>
<protein>
    <submittedName>
        <fullName evidence="1">Uncharacterized protein</fullName>
    </submittedName>
</protein>
<accession>A0A813VIS4</accession>
<reference evidence="1" key="1">
    <citation type="submission" date="2021-02" db="EMBL/GenBank/DDBJ databases">
        <authorList>
            <person name="Nowell W R."/>
        </authorList>
    </citation>
    <scope>NUCLEOTIDE SEQUENCE</scope>
</reference>
<dbReference type="AlphaFoldDB" id="A0A813VIS4"/>
<evidence type="ECO:0000313" key="1">
    <source>
        <dbReference type="EMBL" id="CAF0838053.1"/>
    </source>
</evidence>
<organism evidence="1 2">
    <name type="scientific">Adineta ricciae</name>
    <name type="common">Rotifer</name>
    <dbReference type="NCBI Taxonomy" id="249248"/>
    <lineage>
        <taxon>Eukaryota</taxon>
        <taxon>Metazoa</taxon>
        <taxon>Spiralia</taxon>
        <taxon>Gnathifera</taxon>
        <taxon>Rotifera</taxon>
        <taxon>Eurotatoria</taxon>
        <taxon>Bdelloidea</taxon>
        <taxon>Adinetida</taxon>
        <taxon>Adinetidae</taxon>
        <taxon>Adineta</taxon>
    </lineage>
</organism>
<comment type="caution">
    <text evidence="1">The sequence shown here is derived from an EMBL/GenBank/DDBJ whole genome shotgun (WGS) entry which is preliminary data.</text>
</comment>